<accession>A0A9P5XFU5</accession>
<protein>
    <submittedName>
        <fullName evidence="3">Uncharacterized protein</fullName>
    </submittedName>
</protein>
<comment type="caution">
    <text evidence="3">The sequence shown here is derived from an EMBL/GenBank/DDBJ whole genome shotgun (WGS) entry which is preliminary data.</text>
</comment>
<proteinExistence type="predicted"/>
<reference evidence="3" key="1">
    <citation type="submission" date="2020-11" db="EMBL/GenBank/DDBJ databases">
        <authorList>
            <consortium name="DOE Joint Genome Institute"/>
            <person name="Ahrendt S."/>
            <person name="Riley R."/>
            <person name="Andreopoulos W."/>
            <person name="Labutti K."/>
            <person name="Pangilinan J."/>
            <person name="Ruiz-Duenas F.J."/>
            <person name="Barrasa J.M."/>
            <person name="Sanchez-Garcia M."/>
            <person name="Camarero S."/>
            <person name="Miyauchi S."/>
            <person name="Serrano A."/>
            <person name="Linde D."/>
            <person name="Babiker R."/>
            <person name="Drula E."/>
            <person name="Ayuso-Fernandez I."/>
            <person name="Pacheco R."/>
            <person name="Padilla G."/>
            <person name="Ferreira P."/>
            <person name="Barriuso J."/>
            <person name="Kellner H."/>
            <person name="Castanera R."/>
            <person name="Alfaro M."/>
            <person name="Ramirez L."/>
            <person name="Pisabarro A.G."/>
            <person name="Kuo A."/>
            <person name="Tritt A."/>
            <person name="Lipzen A."/>
            <person name="He G."/>
            <person name="Yan M."/>
            <person name="Ng V."/>
            <person name="Cullen D."/>
            <person name="Martin F."/>
            <person name="Rosso M.-N."/>
            <person name="Henrissat B."/>
            <person name="Hibbett D."/>
            <person name="Martinez A.T."/>
            <person name="Grigoriev I.V."/>
        </authorList>
    </citation>
    <scope>NUCLEOTIDE SEQUENCE</scope>
    <source>
        <strain evidence="3">MF-IS2</strain>
    </source>
</reference>
<keyword evidence="2" id="KW-1133">Transmembrane helix</keyword>
<feature type="transmembrane region" description="Helical" evidence="2">
    <location>
        <begin position="94"/>
        <end position="114"/>
    </location>
</feature>
<evidence type="ECO:0000256" key="2">
    <source>
        <dbReference type="SAM" id="Phobius"/>
    </source>
</evidence>
<feature type="transmembrane region" description="Helical" evidence="2">
    <location>
        <begin position="169"/>
        <end position="186"/>
    </location>
</feature>
<name>A0A9P5XFU5_9AGAR</name>
<feature type="compositionally biased region" description="Basic and acidic residues" evidence="1">
    <location>
        <begin position="340"/>
        <end position="351"/>
    </location>
</feature>
<dbReference type="EMBL" id="MU151151">
    <property type="protein sequence ID" value="KAF9448730.1"/>
    <property type="molecule type" value="Genomic_DNA"/>
</dbReference>
<evidence type="ECO:0000313" key="4">
    <source>
        <dbReference type="Proteomes" id="UP000807342"/>
    </source>
</evidence>
<keyword evidence="2" id="KW-0812">Transmembrane</keyword>
<dbReference type="OrthoDB" id="3038990at2759"/>
<feature type="transmembrane region" description="Helical" evidence="2">
    <location>
        <begin position="221"/>
        <end position="245"/>
    </location>
</feature>
<sequence>MVNATFPNPDTYLNHSPPAEANEFGIARDVYLAVLRVPAIWDILIYIPEDFGILCGSLFSLITRCFVFSRVLVVTYTIHFVVIQTRPIASCNAMQIAVEVFCSLSMVCSSFLFLRRLEAVYANKRVVRWIFRFLWFATTVGTVTIAIGIGAEHTEGTGYYMVYKVKDYAAVNQFLPAVFDALAFFASSHSMLDENISWNILITGKALSRLLRALLHIGQQYYFIVFGVNFIARVLLFAPSIPVIYRPMLTLASTTLTASVGCRVYRNLKTLNCDSEPSTLPIVSHLNFAGGAVSSKSAPPLSTIPSIIVIGDPDQGTKDHEPDLQIIASRHSWTSTVQLRSDDRQADETSRRVVMQQ</sequence>
<feature type="region of interest" description="Disordered" evidence="1">
    <location>
        <begin position="338"/>
        <end position="357"/>
    </location>
</feature>
<dbReference type="AlphaFoldDB" id="A0A9P5XFU5"/>
<feature type="transmembrane region" description="Helical" evidence="2">
    <location>
        <begin position="59"/>
        <end position="82"/>
    </location>
</feature>
<keyword evidence="2" id="KW-0472">Membrane</keyword>
<organism evidence="3 4">
    <name type="scientific">Macrolepiota fuliginosa MF-IS2</name>
    <dbReference type="NCBI Taxonomy" id="1400762"/>
    <lineage>
        <taxon>Eukaryota</taxon>
        <taxon>Fungi</taxon>
        <taxon>Dikarya</taxon>
        <taxon>Basidiomycota</taxon>
        <taxon>Agaricomycotina</taxon>
        <taxon>Agaricomycetes</taxon>
        <taxon>Agaricomycetidae</taxon>
        <taxon>Agaricales</taxon>
        <taxon>Agaricineae</taxon>
        <taxon>Agaricaceae</taxon>
        <taxon>Macrolepiota</taxon>
    </lineage>
</organism>
<dbReference type="Proteomes" id="UP000807342">
    <property type="component" value="Unassembled WGS sequence"/>
</dbReference>
<feature type="transmembrane region" description="Helical" evidence="2">
    <location>
        <begin position="126"/>
        <end position="149"/>
    </location>
</feature>
<keyword evidence="4" id="KW-1185">Reference proteome</keyword>
<evidence type="ECO:0000256" key="1">
    <source>
        <dbReference type="SAM" id="MobiDB-lite"/>
    </source>
</evidence>
<evidence type="ECO:0000313" key="3">
    <source>
        <dbReference type="EMBL" id="KAF9448730.1"/>
    </source>
</evidence>
<gene>
    <name evidence="3" type="ORF">P691DRAFT_729114</name>
</gene>